<dbReference type="AlphaFoldDB" id="A0A1N7DM91"/>
<keyword evidence="2" id="KW-1185">Reference proteome</keyword>
<name>A0A1N7DM91_9ACTN</name>
<proteinExistence type="predicted"/>
<gene>
    <name evidence="1" type="ORF">SAMN05421833_11524</name>
</gene>
<sequence>MNSREVQGGPAPFDPLTALREAGHPVDLLNERQRQVFAELSRPEVELLNSIKTRLDAAAGEVEGQELKLV</sequence>
<dbReference type="GeneID" id="97493618"/>
<dbReference type="STRING" id="58117.SAMN05421833_11524"/>
<evidence type="ECO:0000313" key="1">
    <source>
        <dbReference type="EMBL" id="SIR76983.1"/>
    </source>
</evidence>
<protein>
    <submittedName>
        <fullName evidence="1">Uncharacterized protein</fullName>
    </submittedName>
</protein>
<dbReference type="OrthoDB" id="3539357at2"/>
<evidence type="ECO:0000313" key="2">
    <source>
        <dbReference type="Proteomes" id="UP000186096"/>
    </source>
</evidence>
<dbReference type="Proteomes" id="UP000186096">
    <property type="component" value="Unassembled WGS sequence"/>
</dbReference>
<dbReference type="InterPro" id="IPR054632">
    <property type="entry name" value="Aroma_sacti_dom"/>
</dbReference>
<organism evidence="1 2">
    <name type="scientific">Microbispora rosea</name>
    <dbReference type="NCBI Taxonomy" id="58117"/>
    <lineage>
        <taxon>Bacteria</taxon>
        <taxon>Bacillati</taxon>
        <taxon>Actinomycetota</taxon>
        <taxon>Actinomycetes</taxon>
        <taxon>Streptosporangiales</taxon>
        <taxon>Streptosporangiaceae</taxon>
        <taxon>Microbispora</taxon>
    </lineage>
</organism>
<reference evidence="2" key="1">
    <citation type="submission" date="2017-01" db="EMBL/GenBank/DDBJ databases">
        <authorList>
            <person name="Varghese N."/>
            <person name="Submissions S."/>
        </authorList>
    </citation>
    <scope>NUCLEOTIDE SEQUENCE [LARGE SCALE GENOMIC DNA]</scope>
    <source>
        <strain evidence="2">ATCC 12950</strain>
    </source>
</reference>
<accession>A0A1N7DM91</accession>
<dbReference type="EMBL" id="FTNI01000015">
    <property type="protein sequence ID" value="SIR76983.1"/>
    <property type="molecule type" value="Genomic_DNA"/>
</dbReference>
<dbReference type="NCBIfam" id="NF045560">
    <property type="entry name" value="aroma_sacti_dom"/>
    <property type="match status" value="1"/>
</dbReference>
<dbReference type="RefSeq" id="WP_036409041.1">
    <property type="nucleotide sequence ID" value="NZ_CP192071.1"/>
</dbReference>